<dbReference type="AlphaFoldDB" id="A0AAV7MYC5"/>
<evidence type="ECO:0000313" key="2">
    <source>
        <dbReference type="Proteomes" id="UP001066276"/>
    </source>
</evidence>
<dbReference type="Proteomes" id="UP001066276">
    <property type="component" value="Chromosome 9"/>
</dbReference>
<dbReference type="EMBL" id="JANPWB010000013">
    <property type="protein sequence ID" value="KAJ1107740.1"/>
    <property type="molecule type" value="Genomic_DNA"/>
</dbReference>
<keyword evidence="2" id="KW-1185">Reference proteome</keyword>
<protein>
    <submittedName>
        <fullName evidence="1">Uncharacterized protein</fullName>
    </submittedName>
</protein>
<accession>A0AAV7MYC5</accession>
<reference evidence="1" key="1">
    <citation type="journal article" date="2022" name="bioRxiv">
        <title>Sequencing and chromosome-scale assembly of the giantPleurodeles waltlgenome.</title>
        <authorList>
            <person name="Brown T."/>
            <person name="Elewa A."/>
            <person name="Iarovenko S."/>
            <person name="Subramanian E."/>
            <person name="Araus A.J."/>
            <person name="Petzold A."/>
            <person name="Susuki M."/>
            <person name="Suzuki K.-i.T."/>
            <person name="Hayashi T."/>
            <person name="Toyoda A."/>
            <person name="Oliveira C."/>
            <person name="Osipova E."/>
            <person name="Leigh N.D."/>
            <person name="Simon A."/>
            <person name="Yun M.H."/>
        </authorList>
    </citation>
    <scope>NUCLEOTIDE SEQUENCE</scope>
    <source>
        <strain evidence="1">20211129_DDA</strain>
        <tissue evidence="1">Liver</tissue>
    </source>
</reference>
<proteinExistence type="predicted"/>
<comment type="caution">
    <text evidence="1">The sequence shown here is derived from an EMBL/GenBank/DDBJ whole genome shotgun (WGS) entry which is preliminary data.</text>
</comment>
<sequence>MQTCSGLPKASSSATVCGQIFSREKLLQISMETHNPYIAFLMETWADEVSNADIVDALPDWLVIIGLDPIGKRDSGLVVVFHDHLEVTCEPVTVAASKALL</sequence>
<organism evidence="1 2">
    <name type="scientific">Pleurodeles waltl</name>
    <name type="common">Iberian ribbed newt</name>
    <dbReference type="NCBI Taxonomy" id="8319"/>
    <lineage>
        <taxon>Eukaryota</taxon>
        <taxon>Metazoa</taxon>
        <taxon>Chordata</taxon>
        <taxon>Craniata</taxon>
        <taxon>Vertebrata</taxon>
        <taxon>Euteleostomi</taxon>
        <taxon>Amphibia</taxon>
        <taxon>Batrachia</taxon>
        <taxon>Caudata</taxon>
        <taxon>Salamandroidea</taxon>
        <taxon>Salamandridae</taxon>
        <taxon>Pleurodelinae</taxon>
        <taxon>Pleurodeles</taxon>
    </lineage>
</organism>
<gene>
    <name evidence="1" type="ORF">NDU88_005129</name>
</gene>
<evidence type="ECO:0000313" key="1">
    <source>
        <dbReference type="EMBL" id="KAJ1107740.1"/>
    </source>
</evidence>
<name>A0AAV7MYC5_PLEWA</name>